<accession>A0ABM9SC56</accession>
<gene>
    <name evidence="2" type="ORF">SGFS_055880</name>
</gene>
<reference evidence="2 3" key="1">
    <citation type="journal article" date="2010" name="ChemBioChem">
        <title>Cloning and characterization of the biosynthetic gene cluster of 16-membered macrolide antibiotic FD-891: involvement of a dual functional cytochrome P450 monooxygenase catalyzing epoxidation and hydroxylation.</title>
        <authorList>
            <person name="Kudo F."/>
            <person name="Motegi A."/>
            <person name="Mizoue K."/>
            <person name="Eguchi T."/>
        </authorList>
    </citation>
    <scope>NUCLEOTIDE SEQUENCE [LARGE SCALE GENOMIC DNA]</scope>
    <source>
        <strain evidence="2 3">A-8890</strain>
    </source>
</reference>
<evidence type="ECO:0000256" key="1">
    <source>
        <dbReference type="SAM" id="MobiDB-lite"/>
    </source>
</evidence>
<dbReference type="Proteomes" id="UP001321542">
    <property type="component" value="Chromosome"/>
</dbReference>
<feature type="region of interest" description="Disordered" evidence="1">
    <location>
        <begin position="106"/>
        <end position="160"/>
    </location>
</feature>
<protein>
    <submittedName>
        <fullName evidence="2">Uncharacterized protein</fullName>
    </submittedName>
</protein>
<reference evidence="2 3" key="2">
    <citation type="journal article" date="2023" name="ChemBioChem">
        <title>Acyltransferase Domain Exchange between Two Independent Type I Polyketide Synthases in the Same Producer Strain of Macrolide Antibiotics.</title>
        <authorList>
            <person name="Kudo F."/>
            <person name="Kishikawa K."/>
            <person name="Tsuboi K."/>
            <person name="Kido T."/>
            <person name="Usui T."/>
            <person name="Hashimoto J."/>
            <person name="Shin-Ya K."/>
            <person name="Miyanaga A."/>
            <person name="Eguchi T."/>
        </authorList>
    </citation>
    <scope>NUCLEOTIDE SEQUENCE [LARGE SCALE GENOMIC DNA]</scope>
    <source>
        <strain evidence="2 3">A-8890</strain>
    </source>
</reference>
<evidence type="ECO:0000313" key="3">
    <source>
        <dbReference type="Proteomes" id="UP001321542"/>
    </source>
</evidence>
<organism evidence="2 3">
    <name type="scientific">Streptomyces graminofaciens</name>
    <dbReference type="NCBI Taxonomy" id="68212"/>
    <lineage>
        <taxon>Bacteria</taxon>
        <taxon>Bacillati</taxon>
        <taxon>Actinomycetota</taxon>
        <taxon>Actinomycetes</taxon>
        <taxon>Kitasatosporales</taxon>
        <taxon>Streptomycetaceae</taxon>
        <taxon>Streptomyces</taxon>
    </lineage>
</organism>
<proteinExistence type="predicted"/>
<dbReference type="EMBL" id="AP018448">
    <property type="protein sequence ID" value="BBC34294.1"/>
    <property type="molecule type" value="Genomic_DNA"/>
</dbReference>
<feature type="region of interest" description="Disordered" evidence="1">
    <location>
        <begin position="40"/>
        <end position="69"/>
    </location>
</feature>
<sequence>MAQEVVQQLDRALVGPVHVVEHEHQARRAGQRLQQGAYGAVQPVPFRAQPLPPGGDRRGRSRQYGQYGQDAAEQVHVLVGQGPQALRPQVGERVGDDPERHLLLELRRLAPQNRPARRVRPARQLGEQPRLADARISGDHQEGGGDGGGGDGGGGDGGGG</sequence>
<evidence type="ECO:0000313" key="2">
    <source>
        <dbReference type="EMBL" id="BBC34294.1"/>
    </source>
</evidence>
<name>A0ABM9SC56_9ACTN</name>
<keyword evidence="3" id="KW-1185">Reference proteome</keyword>
<feature type="compositionally biased region" description="Basic and acidic residues" evidence="1">
    <location>
        <begin position="130"/>
        <end position="143"/>
    </location>
</feature>
<feature type="compositionally biased region" description="Gly residues" evidence="1">
    <location>
        <begin position="144"/>
        <end position="160"/>
    </location>
</feature>
<feature type="region of interest" description="Disordered" evidence="1">
    <location>
        <begin position="79"/>
        <end position="98"/>
    </location>
</feature>